<dbReference type="RefSeq" id="WP_014790978.1">
    <property type="nucleotide sequence ID" value="NC_018016.1"/>
</dbReference>
<evidence type="ECO:0000313" key="2">
    <source>
        <dbReference type="Proteomes" id="UP000006051"/>
    </source>
</evidence>
<dbReference type="GeneID" id="97257893"/>
<dbReference type="HOGENOM" id="CLU_2602614_0_0_10"/>
<sequence>MTISETQNRIIKQVLNTENLSILNHIEMLLSSKTKHSTMDGKELNTQEYIQAIDEAIAEKECSSSEDVFKKIKDAYNLD</sequence>
<accession>I4A0C9</accession>
<protein>
    <submittedName>
        <fullName evidence="1">Uncharacterized protein</fullName>
    </submittedName>
</protein>
<gene>
    <name evidence="1" type="ordered locus">Ornrh_1230</name>
</gene>
<dbReference type="GeneID" id="71568967"/>
<dbReference type="STRING" id="867902.Ornrh_1230"/>
<name>I4A0C9_ORNRL</name>
<dbReference type="AlphaFoldDB" id="I4A0C9"/>
<dbReference type="Proteomes" id="UP000006051">
    <property type="component" value="Chromosome"/>
</dbReference>
<evidence type="ECO:0000313" key="1">
    <source>
        <dbReference type="EMBL" id="AFL97413.1"/>
    </source>
</evidence>
<organism evidence="1 2">
    <name type="scientific">Ornithobacterium rhinotracheale (strain ATCC 51463 / DSM 15997 / CCUG 23171 / CIP 104009 / LMG 9086)</name>
    <dbReference type="NCBI Taxonomy" id="867902"/>
    <lineage>
        <taxon>Bacteria</taxon>
        <taxon>Pseudomonadati</taxon>
        <taxon>Bacteroidota</taxon>
        <taxon>Flavobacteriia</taxon>
        <taxon>Flavobacteriales</taxon>
        <taxon>Weeksellaceae</taxon>
        <taxon>Ornithobacterium</taxon>
    </lineage>
</organism>
<dbReference type="KEGG" id="orh:Ornrh_1230"/>
<proteinExistence type="predicted"/>
<dbReference type="EMBL" id="CP003283">
    <property type="protein sequence ID" value="AFL97413.1"/>
    <property type="molecule type" value="Genomic_DNA"/>
</dbReference>
<reference evidence="1 2" key="1">
    <citation type="submission" date="2012-06" db="EMBL/GenBank/DDBJ databases">
        <title>The complete genome of Ornithobacterium rhinotracheale DSM 15997.</title>
        <authorList>
            <consortium name="US DOE Joint Genome Institute (JGI-PGF)"/>
            <person name="Lucas S."/>
            <person name="Copeland A."/>
            <person name="Lapidus A."/>
            <person name="Goodwin L."/>
            <person name="Pitluck S."/>
            <person name="Peters L."/>
            <person name="Mikhailova N."/>
            <person name="Teshima H."/>
            <person name="Kyrpides N."/>
            <person name="Mavromatis K."/>
            <person name="Pagani I."/>
            <person name="Ivanova N."/>
            <person name="Ovchinnikova G."/>
            <person name="Zeytun A."/>
            <person name="Detter J.C."/>
            <person name="Han C."/>
            <person name="Land M."/>
            <person name="Hauser L."/>
            <person name="Markowitz V."/>
            <person name="Cheng J.-F."/>
            <person name="Hugenholtz P."/>
            <person name="Woyke T."/>
            <person name="Wu D."/>
            <person name="Lang E."/>
            <person name="Kopitz M."/>
            <person name="Brambilla E."/>
            <person name="Klenk H.-P."/>
            <person name="Eisen J.A."/>
        </authorList>
    </citation>
    <scope>NUCLEOTIDE SEQUENCE [LARGE SCALE GENOMIC DNA]</scope>
    <source>
        <strain evidence="2">ATCC 51463 / DSM 15997 / CCUG 23171 / LMG 9086</strain>
    </source>
</reference>
<keyword evidence="2" id="KW-1185">Reference proteome</keyword>